<feature type="region of interest" description="Disordered" evidence="3">
    <location>
        <begin position="210"/>
        <end position="253"/>
    </location>
</feature>
<dbReference type="Gene3D" id="3.40.640.10">
    <property type="entry name" value="Type I PLP-dependent aspartate aminotransferase-like (Major domain)"/>
    <property type="match status" value="1"/>
</dbReference>
<dbReference type="InterPro" id="IPR015424">
    <property type="entry name" value="PyrdxlP-dep_Trfase"/>
</dbReference>
<evidence type="ECO:0000313" key="4">
    <source>
        <dbReference type="EMBL" id="KAK0531172.1"/>
    </source>
</evidence>
<dbReference type="Proteomes" id="UP001176521">
    <property type="component" value="Unassembled WGS sequence"/>
</dbReference>
<reference evidence="4" key="1">
    <citation type="journal article" date="2023" name="PhytoFront">
        <title>Draft Genome Resources of Seven Strains of Tilletia horrida, Causal Agent of Kernel Smut of Rice.</title>
        <authorList>
            <person name="Khanal S."/>
            <person name="Antony Babu S."/>
            <person name="Zhou X.G."/>
        </authorList>
    </citation>
    <scope>NUCLEOTIDE SEQUENCE</scope>
    <source>
        <strain evidence="4">TX3</strain>
    </source>
</reference>
<dbReference type="EMBL" id="JAPDMQ010000193">
    <property type="protein sequence ID" value="KAK0531172.1"/>
    <property type="molecule type" value="Genomic_DNA"/>
</dbReference>
<dbReference type="GO" id="GO:0030170">
    <property type="term" value="F:pyridoxal phosphate binding"/>
    <property type="evidence" value="ECO:0007669"/>
    <property type="project" value="InterPro"/>
</dbReference>
<dbReference type="Gene3D" id="3.90.1150.10">
    <property type="entry name" value="Aspartate Aminotransferase, domain 1"/>
    <property type="match status" value="1"/>
</dbReference>
<feature type="compositionally biased region" description="Low complexity" evidence="3">
    <location>
        <begin position="1"/>
        <end position="22"/>
    </location>
</feature>
<dbReference type="GO" id="GO:0019346">
    <property type="term" value="P:transsulfuration"/>
    <property type="evidence" value="ECO:0007669"/>
    <property type="project" value="InterPro"/>
</dbReference>
<dbReference type="EC" id="2.5.1.48" evidence="4"/>
<dbReference type="InterPro" id="IPR000277">
    <property type="entry name" value="Cys/Met-Metab_PyrdxlP-dep_enz"/>
</dbReference>
<dbReference type="AlphaFoldDB" id="A0AAN6JKX5"/>
<comment type="cofactor">
    <cofactor evidence="1">
        <name>pyridoxal 5'-phosphate</name>
        <dbReference type="ChEBI" id="CHEBI:597326"/>
    </cofactor>
</comment>
<keyword evidence="2" id="KW-0663">Pyridoxal phosphate</keyword>
<name>A0AAN6JKX5_9BASI</name>
<dbReference type="PANTHER" id="PTHR42699">
    <property type="match status" value="1"/>
</dbReference>
<feature type="region of interest" description="Disordered" evidence="3">
    <location>
        <begin position="1"/>
        <end position="39"/>
    </location>
</feature>
<feature type="region of interest" description="Disordered" evidence="3">
    <location>
        <begin position="329"/>
        <end position="355"/>
    </location>
</feature>
<evidence type="ECO:0000256" key="1">
    <source>
        <dbReference type="ARBA" id="ARBA00001933"/>
    </source>
</evidence>
<proteinExistence type="predicted"/>
<feature type="compositionally biased region" description="Low complexity" evidence="3">
    <location>
        <begin position="211"/>
        <end position="222"/>
    </location>
</feature>
<keyword evidence="5" id="KW-1185">Reference proteome</keyword>
<dbReference type="InterPro" id="IPR051750">
    <property type="entry name" value="Trans-sulfuration_enzymes"/>
</dbReference>
<dbReference type="InterPro" id="IPR015421">
    <property type="entry name" value="PyrdxlP-dep_Trfase_major"/>
</dbReference>
<evidence type="ECO:0000256" key="2">
    <source>
        <dbReference type="ARBA" id="ARBA00022898"/>
    </source>
</evidence>
<dbReference type="InterPro" id="IPR015422">
    <property type="entry name" value="PyrdxlP-dep_Trfase_small"/>
</dbReference>
<evidence type="ECO:0000256" key="3">
    <source>
        <dbReference type="SAM" id="MobiDB-lite"/>
    </source>
</evidence>
<accession>A0AAN6JKX5</accession>
<protein>
    <submittedName>
        <fullName evidence="4">Cystathionine gamma-synthase</fullName>
        <ecNumber evidence="4">2.5.1.48</ecNumber>
    </submittedName>
</protein>
<dbReference type="FunFam" id="3.40.640.10:FF:000094">
    <property type="entry name" value="Probable cystathionine gamma-synthase"/>
    <property type="match status" value="1"/>
</dbReference>
<comment type="caution">
    <text evidence="4">The sequence shown here is derived from an EMBL/GenBank/DDBJ whole genome shotgun (WGS) entry which is preliminary data.</text>
</comment>
<dbReference type="SUPFAM" id="SSF53383">
    <property type="entry name" value="PLP-dependent transferases"/>
    <property type="match status" value="1"/>
</dbReference>
<dbReference type="GO" id="GO:0003962">
    <property type="term" value="F:cystathionine gamma-synthase activity"/>
    <property type="evidence" value="ECO:0007669"/>
    <property type="project" value="UniProtKB-EC"/>
</dbReference>
<organism evidence="4 5">
    <name type="scientific">Tilletia horrida</name>
    <dbReference type="NCBI Taxonomy" id="155126"/>
    <lineage>
        <taxon>Eukaryota</taxon>
        <taxon>Fungi</taxon>
        <taxon>Dikarya</taxon>
        <taxon>Basidiomycota</taxon>
        <taxon>Ustilaginomycotina</taxon>
        <taxon>Exobasidiomycetes</taxon>
        <taxon>Tilletiales</taxon>
        <taxon>Tilletiaceae</taxon>
        <taxon>Tilletia</taxon>
    </lineage>
</organism>
<evidence type="ECO:0000313" key="5">
    <source>
        <dbReference type="Proteomes" id="UP001176521"/>
    </source>
</evidence>
<dbReference type="Pfam" id="PF01053">
    <property type="entry name" value="Cys_Met_Meta_PP"/>
    <property type="match status" value="1"/>
</dbReference>
<sequence length="746" mass="80355">MAAALKPAAPITAPAAPSPGSALSTRVPRSPAVGKPIPDLPHAVSVSLPRWQDNVDYEEGRLTETMETGYPRFFVHRSIQKLAGKLEAKLGRPGERAFLYPTAAIARRCRAFIQDQLQRAKQDANVEIRIVHYRCTGVATDVTELGSDLAASSKGGRLDVFVVLFPAQHFPLAKAFWQHAGFGISSRFAERCLSYLVELEPAASQPVVDLSSSTHSLSNGSSNDTAEDVTSRQRSYGRNRHYSRQSSSSGANAFSLSSNAGVADRAASVQSTTAKLQSTRISAAASADPATDHDTYVEERYGRNLPIANAELAKCALRRRIAGTLVPGAQVDTSEAPPPCPPAEGDGPTTRKGTGVAESDVYLFPTGMSAIFTAHQVAMEERRRRSQGRVGQSVCFGFPYTDTLKILQKWGPGCVFLGNGRDSDLDDLEARLQAETEPGASDAPTLALFCEFPSNPLLRSPNLARIRALADKHGFLVVVDETIGNFVNVEVLPYADMVVSSLTKIFSGESNVMGGSLVVNPRGPHAKTIHGVMKDLFEDTVWDEDAIFMERNSRDFVRRIRTIDANAQALCKLLHAESQRPDDDADKVIRAIFYPMYETSELYEACRRKESFSPPTAADSSGSAGNSPTLNGSADAHASSTTNGGDAASAADRGEGYGGLFSIFFTSPGRARAFYDALRCHKGPSLGTNFTIASPYAVLAHYTELDWASRFGVDPDLIRVSVGLEEEAALIADFEDALAAAREVPR</sequence>
<gene>
    <name evidence="4" type="primary">STR2</name>
    <name evidence="4" type="ORF">OC842_003692</name>
</gene>
<feature type="region of interest" description="Disordered" evidence="3">
    <location>
        <begin position="613"/>
        <end position="650"/>
    </location>
</feature>
<keyword evidence="4" id="KW-0808">Transferase</keyword>
<feature type="compositionally biased region" description="Polar residues" evidence="3">
    <location>
        <begin position="618"/>
        <end position="644"/>
    </location>
</feature>
<dbReference type="PANTHER" id="PTHR42699:SF1">
    <property type="entry name" value="CYSTATHIONINE GAMMA-SYNTHASE-RELATED"/>
    <property type="match status" value="1"/>
</dbReference>